<organism evidence="1 2">
    <name type="scientific">Xylona heveae (strain CBS 132557 / TC161)</name>
    <dbReference type="NCBI Taxonomy" id="1328760"/>
    <lineage>
        <taxon>Eukaryota</taxon>
        <taxon>Fungi</taxon>
        <taxon>Dikarya</taxon>
        <taxon>Ascomycota</taxon>
        <taxon>Pezizomycotina</taxon>
        <taxon>Xylonomycetes</taxon>
        <taxon>Xylonales</taxon>
        <taxon>Xylonaceae</taxon>
        <taxon>Xylona</taxon>
    </lineage>
</organism>
<keyword evidence="2" id="KW-1185">Reference proteome</keyword>
<name>A0A165IHP8_XYLHT</name>
<dbReference type="EMBL" id="KV407455">
    <property type="protein sequence ID" value="KZF24912.1"/>
    <property type="molecule type" value="Genomic_DNA"/>
</dbReference>
<evidence type="ECO:0000313" key="1">
    <source>
        <dbReference type="EMBL" id="KZF24912.1"/>
    </source>
</evidence>
<dbReference type="RefSeq" id="XP_018190467.1">
    <property type="nucleotide sequence ID" value="XM_018330788.1"/>
</dbReference>
<gene>
    <name evidence="1" type="ORF">L228DRAFT_236070</name>
</gene>
<evidence type="ECO:0000313" key="2">
    <source>
        <dbReference type="Proteomes" id="UP000076632"/>
    </source>
</evidence>
<dbReference type="GeneID" id="28895925"/>
<sequence length="228" mass="25322">MLPYLQLSNCNADQAEKCQIDGALNVNISTERTKLATDLSAVVIHSAFLTMSPNGPDAGTPGRMALLAWLIWRCNLLGVRSTLFVLADDVGQGWRVGVSAVLSPAGARRNLNFFFWLWASAKILERAKEQPRRDLSVCMDYAVYRLGDVIAPPRVWRYCTKVQVYEVGSNTSSETRTATPRKGSTPAALGCVLCYRARFLCKSTIGRQLLVDEYRFKVYGCIVYATLI</sequence>
<reference evidence="1 2" key="1">
    <citation type="journal article" date="2016" name="Fungal Biol.">
        <title>The genome of Xylona heveae provides a window into fungal endophytism.</title>
        <authorList>
            <person name="Gazis R."/>
            <person name="Kuo A."/>
            <person name="Riley R."/>
            <person name="LaButti K."/>
            <person name="Lipzen A."/>
            <person name="Lin J."/>
            <person name="Amirebrahimi M."/>
            <person name="Hesse C.N."/>
            <person name="Spatafora J.W."/>
            <person name="Henrissat B."/>
            <person name="Hainaut M."/>
            <person name="Grigoriev I.V."/>
            <person name="Hibbett D.S."/>
        </authorList>
    </citation>
    <scope>NUCLEOTIDE SEQUENCE [LARGE SCALE GENOMIC DNA]</scope>
    <source>
        <strain evidence="1 2">TC161</strain>
    </source>
</reference>
<dbReference type="InParanoid" id="A0A165IHP8"/>
<dbReference type="Proteomes" id="UP000076632">
    <property type="component" value="Unassembled WGS sequence"/>
</dbReference>
<dbReference type="AlphaFoldDB" id="A0A165IHP8"/>
<protein>
    <submittedName>
        <fullName evidence="1">Uncharacterized protein</fullName>
    </submittedName>
</protein>
<proteinExistence type="predicted"/>
<accession>A0A165IHP8</accession>